<dbReference type="Pfam" id="PF07963">
    <property type="entry name" value="N_methyl"/>
    <property type="match status" value="1"/>
</dbReference>
<dbReference type="InterPro" id="IPR013362">
    <property type="entry name" value="Pilus_4_PilV"/>
</dbReference>
<evidence type="ECO:0000313" key="2">
    <source>
        <dbReference type="EMBL" id="GGO63375.1"/>
    </source>
</evidence>
<accession>A0A917YQ97</accession>
<comment type="caution">
    <text evidence="2">The sequence shown here is derived from an EMBL/GenBank/DDBJ whole genome shotgun (WGS) entry which is preliminary data.</text>
</comment>
<keyword evidence="1" id="KW-0812">Transmembrane</keyword>
<evidence type="ECO:0000313" key="3">
    <source>
        <dbReference type="Proteomes" id="UP000606935"/>
    </source>
</evidence>
<dbReference type="AlphaFoldDB" id="A0A917YQ97"/>
<evidence type="ECO:0008006" key="4">
    <source>
        <dbReference type="Google" id="ProtNLM"/>
    </source>
</evidence>
<name>A0A917YQ97_9ALTE</name>
<protein>
    <recommendedName>
        <fullName evidence="4">Type IV pilus modification protein PilV</fullName>
    </recommendedName>
</protein>
<reference evidence="2" key="2">
    <citation type="submission" date="2020-09" db="EMBL/GenBank/DDBJ databases">
        <authorList>
            <person name="Sun Q."/>
            <person name="Zhou Y."/>
        </authorList>
    </citation>
    <scope>NUCLEOTIDE SEQUENCE</scope>
    <source>
        <strain evidence="2">CGMCC 1.7086</strain>
    </source>
</reference>
<organism evidence="2 3">
    <name type="scientific">Bowmanella pacifica</name>
    <dbReference type="NCBI Taxonomy" id="502051"/>
    <lineage>
        <taxon>Bacteria</taxon>
        <taxon>Pseudomonadati</taxon>
        <taxon>Pseudomonadota</taxon>
        <taxon>Gammaproteobacteria</taxon>
        <taxon>Alteromonadales</taxon>
        <taxon>Alteromonadaceae</taxon>
        <taxon>Bowmanella</taxon>
    </lineage>
</organism>
<dbReference type="EMBL" id="BMLS01000001">
    <property type="protein sequence ID" value="GGO63375.1"/>
    <property type="molecule type" value="Genomic_DNA"/>
</dbReference>
<keyword evidence="1" id="KW-0472">Membrane</keyword>
<dbReference type="NCBIfam" id="TIGR02532">
    <property type="entry name" value="IV_pilin_GFxxxE"/>
    <property type="match status" value="1"/>
</dbReference>
<feature type="transmembrane region" description="Helical" evidence="1">
    <location>
        <begin position="41"/>
        <end position="62"/>
    </location>
</feature>
<gene>
    <name evidence="2" type="ORF">GCM10010982_00270</name>
</gene>
<evidence type="ECO:0000256" key="1">
    <source>
        <dbReference type="SAM" id="Phobius"/>
    </source>
</evidence>
<dbReference type="InterPro" id="IPR012902">
    <property type="entry name" value="N_methyl_site"/>
</dbReference>
<dbReference type="Proteomes" id="UP000606935">
    <property type="component" value="Unassembled WGS sequence"/>
</dbReference>
<sequence length="231" mass="24737">MASRTVLDDYLQYKGVLVKMLVRYAVHKVLAKQRGVGMIEILVTLFILSIGLLGVASLQFVGSFSNADAMNRSQAVIITQQLAERLRASADISATDSSMVVDNSYFTDSLYNFNNLGACTGSNPYSCYCLEVPAAIPDCSNGNCTASEFAAFDAYEVSCSLVGTNPAATISLTCSDNDAADADACSAGSRHRIMISWPAENWQNIDRKLNATCNPGGNDDPKDCVVLDVTL</sequence>
<proteinExistence type="predicted"/>
<dbReference type="NCBIfam" id="TIGR02523">
    <property type="entry name" value="type_IV_pilV"/>
    <property type="match status" value="1"/>
</dbReference>
<keyword evidence="1" id="KW-1133">Transmembrane helix</keyword>
<reference evidence="2" key="1">
    <citation type="journal article" date="2014" name="Int. J. Syst. Evol. Microbiol.">
        <title>Complete genome sequence of Corynebacterium casei LMG S-19264T (=DSM 44701T), isolated from a smear-ripened cheese.</title>
        <authorList>
            <consortium name="US DOE Joint Genome Institute (JGI-PGF)"/>
            <person name="Walter F."/>
            <person name="Albersmeier A."/>
            <person name="Kalinowski J."/>
            <person name="Ruckert C."/>
        </authorList>
    </citation>
    <scope>NUCLEOTIDE SEQUENCE</scope>
    <source>
        <strain evidence="2">CGMCC 1.7086</strain>
    </source>
</reference>
<keyword evidence="3" id="KW-1185">Reference proteome</keyword>